<dbReference type="RefSeq" id="WP_182811891.1">
    <property type="nucleotide sequence ID" value="NZ_JACJFM010000057.1"/>
</dbReference>
<evidence type="ECO:0000313" key="2">
    <source>
        <dbReference type="Proteomes" id="UP000565262"/>
    </source>
</evidence>
<name>A0A839IYR4_9GAMM</name>
<gene>
    <name evidence="1" type="ORF">H4O21_23125</name>
</gene>
<comment type="caution">
    <text evidence="1">The sequence shown here is derived from an EMBL/GenBank/DDBJ whole genome shotgun (WGS) entry which is preliminary data.</text>
</comment>
<dbReference type="EMBL" id="JACJFM010000057">
    <property type="protein sequence ID" value="MBB1489507.1"/>
    <property type="molecule type" value="Genomic_DNA"/>
</dbReference>
<reference evidence="1 2" key="1">
    <citation type="submission" date="2020-08" db="EMBL/GenBank/DDBJ databases">
        <title>Oceanospirillum sp. nov. isolated from marine sediment.</title>
        <authorList>
            <person name="Ji X."/>
        </authorList>
    </citation>
    <scope>NUCLEOTIDE SEQUENCE [LARGE SCALE GENOMIC DNA]</scope>
    <source>
        <strain evidence="1 2">D5</strain>
    </source>
</reference>
<accession>A0A839IYR4</accession>
<proteinExistence type="predicted"/>
<protein>
    <submittedName>
        <fullName evidence="1">Uncharacterized protein</fullName>
    </submittedName>
</protein>
<organism evidence="1 2">
    <name type="scientific">Oceanospirillum sediminis</name>
    <dbReference type="NCBI Taxonomy" id="2760088"/>
    <lineage>
        <taxon>Bacteria</taxon>
        <taxon>Pseudomonadati</taxon>
        <taxon>Pseudomonadota</taxon>
        <taxon>Gammaproteobacteria</taxon>
        <taxon>Oceanospirillales</taxon>
        <taxon>Oceanospirillaceae</taxon>
        <taxon>Oceanospirillum</taxon>
    </lineage>
</organism>
<dbReference type="Proteomes" id="UP000565262">
    <property type="component" value="Unassembled WGS sequence"/>
</dbReference>
<sequence>MIKIVPIEDDEPLAEMVCGLLRIEGYEFFWGQIVIYEPEGVLLCQFDGTENRLWV</sequence>
<evidence type="ECO:0000313" key="1">
    <source>
        <dbReference type="EMBL" id="MBB1489507.1"/>
    </source>
</evidence>
<dbReference type="AlphaFoldDB" id="A0A839IYR4"/>
<keyword evidence="2" id="KW-1185">Reference proteome</keyword>